<evidence type="ECO:0000313" key="9">
    <source>
        <dbReference type="Proteomes" id="UP000678276"/>
    </source>
</evidence>
<evidence type="ECO:0000313" key="8">
    <source>
        <dbReference type="EMBL" id="MBP0616230.1"/>
    </source>
</evidence>
<comment type="subcellular location">
    <subcellularLocation>
        <location evidence="6">Cell inner membrane</location>
        <topology evidence="6">Multi-pass membrane protein</topology>
    </subcellularLocation>
    <subcellularLocation>
        <location evidence="1 5">Cell membrane</location>
        <topology evidence="1 5">Multi-pass membrane protein</topology>
    </subcellularLocation>
</comment>
<keyword evidence="6" id="KW-1003">Cell membrane</keyword>
<comment type="similarity">
    <text evidence="6">Belongs to the binding-protein-dependent transport system permease family. CysTW subfamily.</text>
</comment>
<feature type="transmembrane region" description="Helical" evidence="5">
    <location>
        <begin position="465"/>
        <end position="489"/>
    </location>
</feature>
<evidence type="ECO:0000259" key="7">
    <source>
        <dbReference type="PROSITE" id="PS50928"/>
    </source>
</evidence>
<evidence type="ECO:0000256" key="3">
    <source>
        <dbReference type="ARBA" id="ARBA00022989"/>
    </source>
</evidence>
<dbReference type="SUPFAM" id="SSF161098">
    <property type="entry name" value="MetI-like"/>
    <property type="match status" value="1"/>
</dbReference>
<evidence type="ECO:0000256" key="2">
    <source>
        <dbReference type="ARBA" id="ARBA00022692"/>
    </source>
</evidence>
<dbReference type="PANTHER" id="PTHR42727">
    <property type="entry name" value="PHOSPHATE TRANSPORT SYSTEM PERMEASE PROTEIN"/>
    <property type="match status" value="1"/>
</dbReference>
<comment type="caution">
    <text evidence="6">Lacks conserved residue(s) required for the propagation of feature annotation.</text>
</comment>
<dbReference type="InterPro" id="IPR022182">
    <property type="entry name" value="PstC_N"/>
</dbReference>
<evidence type="ECO:0000256" key="1">
    <source>
        <dbReference type="ARBA" id="ARBA00004651"/>
    </source>
</evidence>
<feature type="transmembrane region" description="Helical" evidence="5">
    <location>
        <begin position="42"/>
        <end position="66"/>
    </location>
</feature>
<dbReference type="Pfam" id="PF12501">
    <property type="entry name" value="DUF3708"/>
    <property type="match status" value="1"/>
</dbReference>
<proteinExistence type="inferred from homology"/>
<feature type="transmembrane region" description="Helical" evidence="5">
    <location>
        <begin position="301"/>
        <end position="324"/>
    </location>
</feature>
<dbReference type="InterPro" id="IPR035906">
    <property type="entry name" value="MetI-like_sf"/>
</dbReference>
<feature type="transmembrane region" description="Helical" evidence="5">
    <location>
        <begin position="344"/>
        <end position="364"/>
    </location>
</feature>
<protein>
    <recommendedName>
        <fullName evidence="6">Phosphate transport system permease protein</fullName>
    </recommendedName>
</protein>
<dbReference type="PANTHER" id="PTHR42727:SF1">
    <property type="entry name" value="PHOSPHATE TRANSPORT SYSTEM PERMEASE"/>
    <property type="match status" value="1"/>
</dbReference>
<feature type="transmembrane region" description="Helical" evidence="5">
    <location>
        <begin position="198"/>
        <end position="219"/>
    </location>
</feature>
<evidence type="ECO:0000256" key="6">
    <source>
        <dbReference type="RuleBase" id="RU363054"/>
    </source>
</evidence>
<feature type="transmembrane region" description="Helical" evidence="5">
    <location>
        <begin position="265"/>
        <end position="289"/>
    </location>
</feature>
<organism evidence="8 9">
    <name type="scientific">Jiella mangrovi</name>
    <dbReference type="NCBI Taxonomy" id="2821407"/>
    <lineage>
        <taxon>Bacteria</taxon>
        <taxon>Pseudomonadati</taxon>
        <taxon>Pseudomonadota</taxon>
        <taxon>Alphaproteobacteria</taxon>
        <taxon>Hyphomicrobiales</taxon>
        <taxon>Aurantimonadaceae</taxon>
        <taxon>Jiella</taxon>
    </lineage>
</organism>
<dbReference type="NCBIfam" id="TIGR02138">
    <property type="entry name" value="phosphate_pstC"/>
    <property type="match status" value="1"/>
</dbReference>
<name>A0ABS4BHK3_9HYPH</name>
<keyword evidence="2 5" id="KW-0812">Transmembrane</keyword>
<reference evidence="8 9" key="1">
    <citation type="submission" date="2021-04" db="EMBL/GenBank/DDBJ databases">
        <title>Whole genome sequence of Jiella sp. KSK16Y-1.</title>
        <authorList>
            <person name="Tuo L."/>
        </authorList>
    </citation>
    <scope>NUCLEOTIDE SEQUENCE [LARGE SCALE GENOMIC DNA]</scope>
    <source>
        <strain evidence="8 9">KSK16Y-1</strain>
    </source>
</reference>
<keyword evidence="4 5" id="KW-0472">Membrane</keyword>
<dbReference type="Proteomes" id="UP000678276">
    <property type="component" value="Unassembled WGS sequence"/>
</dbReference>
<dbReference type="PROSITE" id="PS50928">
    <property type="entry name" value="ABC_TM1"/>
    <property type="match status" value="1"/>
</dbReference>
<keyword evidence="3 5" id="KW-1133">Transmembrane helix</keyword>
<gene>
    <name evidence="8" type="primary">pstC</name>
    <name evidence="8" type="ORF">J6595_11615</name>
</gene>
<keyword evidence="6" id="KW-0592">Phosphate transport</keyword>
<feature type="domain" description="ABC transmembrane type-1" evidence="7">
    <location>
        <begin position="261"/>
        <end position="485"/>
    </location>
</feature>
<evidence type="ECO:0000256" key="5">
    <source>
        <dbReference type="RuleBase" id="RU363032"/>
    </source>
</evidence>
<keyword evidence="5" id="KW-0813">Transport</keyword>
<dbReference type="RefSeq" id="WP_209594708.1">
    <property type="nucleotide sequence ID" value="NZ_JAGJCF010000006.1"/>
</dbReference>
<feature type="transmembrane region" description="Helical" evidence="5">
    <location>
        <begin position="156"/>
        <end position="178"/>
    </location>
</feature>
<comment type="caution">
    <text evidence="8">The sequence shown here is derived from an EMBL/GenBank/DDBJ whole genome shotgun (WGS) entry which is preliminary data.</text>
</comment>
<keyword evidence="6" id="KW-0997">Cell inner membrane</keyword>
<sequence length="497" mass="53086">MSTFTIIIVVLAIGLVGAFFGYRQGKVLTASENGVRPHSRPVYHASYVASLAVIPALLLLAVWLIASPIFIASDVRASFPEGVLAQSQLTEDLAYGIVESLGTGLQVLPDDERETITETTPVKDISALLRERGVPIASASADWMVPLALQLNGMQFWSRLAMTVAVIALSVFGAFWGYRQIAMRLRSRNKVEGIIKGALIVASSIAILTTVGIVFSMLFETIDFFSRISPVDFFFGTVWEPRFSNVGSSGNAGSFGFIPLLAGTLYIGAVAMLIAVPIGLFAAIYMAEYASRRTRSVVKPLLEVLAGIPTIVYGFFALVTVGPFLRDLSAQINGLVTGDYASFIQAQSVLTAGLVMAIMLIPFVSSLSDDIITSVPGSLRDGSLGLGATRSETIKRVILPAALPGIVSALLLTASRAIGETMIVVLAAGVAANLTIDPLEPMTTITVKIVAQLTGDLEFNSPQTLVAFALGMTLFVITLALNVYALYIVRKYKEQYE</sequence>
<dbReference type="Pfam" id="PF00528">
    <property type="entry name" value="BPD_transp_1"/>
    <property type="match status" value="1"/>
</dbReference>
<dbReference type="InterPro" id="IPR011864">
    <property type="entry name" value="Phosphate_PstC"/>
</dbReference>
<feature type="transmembrane region" description="Helical" evidence="5">
    <location>
        <begin position="6"/>
        <end position="22"/>
    </location>
</feature>
<dbReference type="InterPro" id="IPR000515">
    <property type="entry name" value="MetI-like"/>
</dbReference>
<keyword evidence="9" id="KW-1185">Reference proteome</keyword>
<feature type="transmembrane region" description="Helical" evidence="5">
    <location>
        <begin position="397"/>
        <end position="418"/>
    </location>
</feature>
<dbReference type="CDD" id="cd06261">
    <property type="entry name" value="TM_PBP2"/>
    <property type="match status" value="1"/>
</dbReference>
<comment type="function">
    <text evidence="6">Part of the binding-protein-dependent transport system for phosphate; probably responsible for the translocation of the substrate across the membrane.</text>
</comment>
<dbReference type="Gene3D" id="1.10.3720.10">
    <property type="entry name" value="MetI-like"/>
    <property type="match status" value="1"/>
</dbReference>
<evidence type="ECO:0000256" key="4">
    <source>
        <dbReference type="ARBA" id="ARBA00023136"/>
    </source>
</evidence>
<accession>A0ABS4BHK3</accession>
<dbReference type="EMBL" id="JAGJCF010000006">
    <property type="protein sequence ID" value="MBP0616230.1"/>
    <property type="molecule type" value="Genomic_DNA"/>
</dbReference>